<keyword evidence="4" id="KW-1185">Reference proteome</keyword>
<name>A0ABT6M505_9NOCA</name>
<dbReference type="Proteomes" id="UP001160334">
    <property type="component" value="Unassembled WGS sequence"/>
</dbReference>
<comment type="caution">
    <text evidence="3">The sequence shown here is derived from an EMBL/GenBank/DDBJ whole genome shotgun (WGS) entry which is preliminary data.</text>
</comment>
<reference evidence="3 4" key="1">
    <citation type="submission" date="2023-04" db="EMBL/GenBank/DDBJ databases">
        <title>Forest soil microbial communities from Buena Vista Peninsula, Colon Province, Panama.</title>
        <authorList>
            <person name="Bouskill N."/>
        </authorList>
    </citation>
    <scope>NUCLEOTIDE SEQUENCE [LARGE SCALE GENOMIC DNA]</scope>
    <source>
        <strain evidence="3 4">CFH S0262</strain>
    </source>
</reference>
<evidence type="ECO:0000313" key="3">
    <source>
        <dbReference type="EMBL" id="MDH6279370.1"/>
    </source>
</evidence>
<evidence type="ECO:0000259" key="2">
    <source>
        <dbReference type="PROSITE" id="PS51737"/>
    </source>
</evidence>
<accession>A0ABT6M505</accession>
<dbReference type="InterPro" id="IPR050639">
    <property type="entry name" value="SSR_resolvase"/>
</dbReference>
<dbReference type="PANTHER" id="PTHR30461">
    <property type="entry name" value="DNA-INVERTASE FROM LAMBDOID PROPHAGE"/>
    <property type="match status" value="1"/>
</dbReference>
<dbReference type="Pfam" id="PF00239">
    <property type="entry name" value="Resolvase"/>
    <property type="match status" value="1"/>
</dbReference>
<proteinExistence type="predicted"/>
<dbReference type="Pfam" id="PF07508">
    <property type="entry name" value="Recombinase"/>
    <property type="match status" value="1"/>
</dbReference>
<dbReference type="PANTHER" id="PTHR30461:SF23">
    <property type="entry name" value="DNA RECOMBINASE-RELATED"/>
    <property type="match status" value="1"/>
</dbReference>
<dbReference type="InterPro" id="IPR038109">
    <property type="entry name" value="DNA_bind_recomb_sf"/>
</dbReference>
<dbReference type="Gene3D" id="3.40.50.1390">
    <property type="entry name" value="Resolvase, N-terminal catalytic domain"/>
    <property type="match status" value="1"/>
</dbReference>
<sequence length="512" mass="56744">MKAAIYARISADPTGQELGVDRQREDCVQLAEQLGWEIVGEFVDNDISATDGSVRPEYERLLTEVEAGRVDAILAWHPDRLYRRTADLERLITITEKNHVAFKTVTAGDIDLSTASGRMVARMLGAAATHETERAKERMVRAHQQAAASGKWRARRRVFGWVAGGSEVVPAEAAAIQAGAKAVLSGTSLRAVARDWNALGLETTGTSRQFDASAVRDVLKNPRCASIQIYRGREIGKGEWPSILTEDEHRALVALFSNPARRRSVSYERRHQGSSVYRCGVCLGRMEVHQDGDRNVSYRCATSPAHVSRRAKPLDEYIGNLVVERLSKPDTFEQIYAPKDVVDLRALSAERNGYAERLSQLTSLFAEGVVNAEQLRTGSTDLRAKIEAIDARLAENHQQPAPTEEFIAQLVGESLGRIWSVTPADVRGKIVAELLDVTILPSPRGRRKFCEEFVGITELKPEALEPQDAIRIAGLLAASVESVAQEVRDWINQDRETFTINMTVRELIARKN</sequence>
<gene>
    <name evidence="3" type="ORF">M2280_000575</name>
</gene>
<protein>
    <submittedName>
        <fullName evidence="3">Site-specific DNA recombinase</fullName>
    </submittedName>
</protein>
<dbReference type="SMART" id="SM00857">
    <property type="entry name" value="Resolvase"/>
    <property type="match status" value="1"/>
</dbReference>
<organism evidence="3 4">
    <name type="scientific">Prescottella agglutinans</name>
    <dbReference type="NCBI Taxonomy" id="1644129"/>
    <lineage>
        <taxon>Bacteria</taxon>
        <taxon>Bacillati</taxon>
        <taxon>Actinomycetota</taxon>
        <taxon>Actinomycetes</taxon>
        <taxon>Mycobacteriales</taxon>
        <taxon>Nocardiaceae</taxon>
        <taxon>Prescottella</taxon>
    </lineage>
</organism>
<dbReference type="SUPFAM" id="SSF53041">
    <property type="entry name" value="Resolvase-like"/>
    <property type="match status" value="1"/>
</dbReference>
<dbReference type="PROSITE" id="PS51737">
    <property type="entry name" value="RECOMBINASE_DNA_BIND"/>
    <property type="match status" value="1"/>
</dbReference>
<feature type="domain" description="Recombinase" evidence="2">
    <location>
        <begin position="158"/>
        <end position="262"/>
    </location>
</feature>
<dbReference type="EMBL" id="JARXVC010000001">
    <property type="protein sequence ID" value="MDH6279370.1"/>
    <property type="molecule type" value="Genomic_DNA"/>
</dbReference>
<dbReference type="RefSeq" id="WP_280758738.1">
    <property type="nucleotide sequence ID" value="NZ_JARXVC010000001.1"/>
</dbReference>
<dbReference type="CDD" id="cd00338">
    <property type="entry name" value="Ser_Recombinase"/>
    <property type="match status" value="1"/>
</dbReference>
<evidence type="ECO:0000313" key="4">
    <source>
        <dbReference type="Proteomes" id="UP001160334"/>
    </source>
</evidence>
<dbReference type="PROSITE" id="PS51736">
    <property type="entry name" value="RECOMBINASES_3"/>
    <property type="match status" value="1"/>
</dbReference>
<dbReference type="InterPro" id="IPR011109">
    <property type="entry name" value="DNA_bind_recombinase_dom"/>
</dbReference>
<feature type="domain" description="Resolvase/invertase-type recombinase catalytic" evidence="1">
    <location>
        <begin position="2"/>
        <end position="150"/>
    </location>
</feature>
<dbReference type="Gene3D" id="3.90.1750.20">
    <property type="entry name" value="Putative Large Serine Recombinase, Chain B, Domain 2"/>
    <property type="match status" value="1"/>
</dbReference>
<evidence type="ECO:0000259" key="1">
    <source>
        <dbReference type="PROSITE" id="PS51736"/>
    </source>
</evidence>
<dbReference type="InterPro" id="IPR036162">
    <property type="entry name" value="Resolvase-like_N_sf"/>
</dbReference>
<dbReference type="InterPro" id="IPR006119">
    <property type="entry name" value="Resolv_N"/>
</dbReference>